<dbReference type="EMBL" id="JAAAMJ010000001">
    <property type="protein sequence ID" value="NDV85081.1"/>
    <property type="molecule type" value="Genomic_DNA"/>
</dbReference>
<dbReference type="FunFam" id="3.10.180.10:FF:000003">
    <property type="entry name" value="Methylmalonyl-CoA epimerase, mitochondrial"/>
    <property type="match status" value="1"/>
</dbReference>
<dbReference type="InterPro" id="IPR051785">
    <property type="entry name" value="MMCE/EMCE_epimerase"/>
</dbReference>
<comment type="caution">
    <text evidence="8">The sequence shown here is derived from an EMBL/GenBank/DDBJ whole genome shotgun (WGS) entry which is preliminary data.</text>
</comment>
<protein>
    <recommendedName>
        <fullName evidence="6">methylmalonyl-CoA epimerase</fullName>
        <ecNumber evidence="6">5.1.99.1</ecNumber>
    </recommendedName>
</protein>
<keyword evidence="3 8" id="KW-0413">Isomerase</keyword>
<dbReference type="PROSITE" id="PS51819">
    <property type="entry name" value="VOC"/>
    <property type="match status" value="1"/>
</dbReference>
<evidence type="ECO:0000313" key="8">
    <source>
        <dbReference type="EMBL" id="NDV85081.1"/>
    </source>
</evidence>
<keyword evidence="9" id="KW-1185">Reference proteome</keyword>
<dbReference type="NCBIfam" id="TIGR03081">
    <property type="entry name" value="metmalonyl_epim"/>
    <property type="match status" value="1"/>
</dbReference>
<evidence type="ECO:0000256" key="1">
    <source>
        <dbReference type="ARBA" id="ARBA00009308"/>
    </source>
</evidence>
<dbReference type="Gene3D" id="3.10.180.10">
    <property type="entry name" value="2,3-Dihydroxybiphenyl 1,2-Dioxygenase, domain 1"/>
    <property type="match status" value="1"/>
</dbReference>
<keyword evidence="2" id="KW-0479">Metal-binding</keyword>
<feature type="domain" description="VOC" evidence="7">
    <location>
        <begin position="4"/>
        <end position="134"/>
    </location>
</feature>
<dbReference type="AlphaFoldDB" id="A0A6L9MBM1"/>
<dbReference type="RefSeq" id="WP_163041845.1">
    <property type="nucleotide sequence ID" value="NZ_JAAAMJ010000001.1"/>
</dbReference>
<dbReference type="Pfam" id="PF13669">
    <property type="entry name" value="Glyoxalase_4"/>
    <property type="match status" value="1"/>
</dbReference>
<dbReference type="InterPro" id="IPR037523">
    <property type="entry name" value="VOC_core"/>
</dbReference>
<dbReference type="PANTHER" id="PTHR43048">
    <property type="entry name" value="METHYLMALONYL-COA EPIMERASE"/>
    <property type="match status" value="1"/>
</dbReference>
<dbReference type="EC" id="5.1.99.1" evidence="6"/>
<dbReference type="GO" id="GO:0004493">
    <property type="term" value="F:methylmalonyl-CoA epimerase activity"/>
    <property type="evidence" value="ECO:0007669"/>
    <property type="project" value="UniProtKB-EC"/>
</dbReference>
<dbReference type="InterPro" id="IPR017515">
    <property type="entry name" value="MeMalonyl-CoA_epimerase"/>
</dbReference>
<dbReference type="GO" id="GO:0046872">
    <property type="term" value="F:metal ion binding"/>
    <property type="evidence" value="ECO:0007669"/>
    <property type="project" value="UniProtKB-KW"/>
</dbReference>
<dbReference type="Proteomes" id="UP000476332">
    <property type="component" value="Unassembled WGS sequence"/>
</dbReference>
<dbReference type="CDD" id="cd07249">
    <property type="entry name" value="MMCE"/>
    <property type="match status" value="1"/>
</dbReference>
<dbReference type="PANTHER" id="PTHR43048:SF3">
    <property type="entry name" value="METHYLMALONYL-COA EPIMERASE, MITOCHONDRIAL"/>
    <property type="match status" value="1"/>
</dbReference>
<comment type="similarity">
    <text evidence="1">Belongs to the methylmalonyl-CoA epimerase family.</text>
</comment>
<evidence type="ECO:0000256" key="2">
    <source>
        <dbReference type="ARBA" id="ARBA00022723"/>
    </source>
</evidence>
<comment type="catalytic activity">
    <reaction evidence="5">
        <text>(R)-methylmalonyl-CoA = (S)-methylmalonyl-CoA</text>
        <dbReference type="Rhea" id="RHEA:20553"/>
        <dbReference type="ChEBI" id="CHEBI:57326"/>
        <dbReference type="ChEBI" id="CHEBI:57327"/>
        <dbReference type="EC" id="5.1.99.1"/>
    </reaction>
    <physiologicalReaction direction="right-to-left" evidence="5">
        <dbReference type="Rhea" id="RHEA:20555"/>
    </physiologicalReaction>
</comment>
<dbReference type="InterPro" id="IPR029068">
    <property type="entry name" value="Glyas_Bleomycin-R_OHBP_Dase"/>
</dbReference>
<proteinExistence type="inferred from homology"/>
<evidence type="ECO:0000313" key="9">
    <source>
        <dbReference type="Proteomes" id="UP000476332"/>
    </source>
</evidence>
<evidence type="ECO:0000256" key="3">
    <source>
        <dbReference type="ARBA" id="ARBA00023235"/>
    </source>
</evidence>
<sequence>MLGRLNHVALAVPDLSVAVERYQAMLGAEISAPLALPEHGVTVVFVDLGNTKLELLEPLGDNSPIAAFLAKSPKGGMHHVCYEVSDIRVARDRILAAGGRVLGDGEPMIGAHGRPVLFVHPGDLFGTLTELEEA</sequence>
<accession>A0A6L9MBM1</accession>
<reference evidence="8 9" key="1">
    <citation type="submission" date="2020-01" db="EMBL/GenBank/DDBJ databases">
        <title>Genomes of bacteria type strains.</title>
        <authorList>
            <person name="Chen J."/>
            <person name="Zhu S."/>
            <person name="Chen J."/>
        </authorList>
    </citation>
    <scope>NUCLEOTIDE SEQUENCE [LARGE SCALE GENOMIC DNA]</scope>
    <source>
        <strain evidence="8 9">KCTC 52919</strain>
    </source>
</reference>
<dbReference type="GO" id="GO:0046491">
    <property type="term" value="P:L-methylmalonyl-CoA metabolic process"/>
    <property type="evidence" value="ECO:0007669"/>
    <property type="project" value="TreeGrafter"/>
</dbReference>
<organism evidence="8 9">
    <name type="scientific">Aurantimonas aggregata</name>
    <dbReference type="NCBI Taxonomy" id="2047720"/>
    <lineage>
        <taxon>Bacteria</taxon>
        <taxon>Pseudomonadati</taxon>
        <taxon>Pseudomonadota</taxon>
        <taxon>Alphaproteobacteria</taxon>
        <taxon>Hyphomicrobiales</taxon>
        <taxon>Aurantimonadaceae</taxon>
        <taxon>Aurantimonas</taxon>
    </lineage>
</organism>
<evidence type="ECO:0000256" key="5">
    <source>
        <dbReference type="ARBA" id="ARBA00050406"/>
    </source>
</evidence>
<evidence type="ECO:0000259" key="7">
    <source>
        <dbReference type="PROSITE" id="PS51819"/>
    </source>
</evidence>
<name>A0A6L9MBM1_9HYPH</name>
<dbReference type="SUPFAM" id="SSF54593">
    <property type="entry name" value="Glyoxalase/Bleomycin resistance protein/Dihydroxybiphenyl dioxygenase"/>
    <property type="match status" value="1"/>
</dbReference>
<evidence type="ECO:0000256" key="6">
    <source>
        <dbReference type="ARBA" id="ARBA00066411"/>
    </source>
</evidence>
<gene>
    <name evidence="8" type="primary">mce</name>
    <name evidence="8" type="ORF">GTW51_00010</name>
</gene>
<evidence type="ECO:0000256" key="4">
    <source>
        <dbReference type="ARBA" id="ARBA00023285"/>
    </source>
</evidence>
<keyword evidence="4" id="KW-0170">Cobalt</keyword>